<accession>A0A1D8G4N1</accession>
<gene>
    <name evidence="2" type="ORF">A4G23_03270</name>
</gene>
<feature type="chain" id="PRO_5039142652" evidence="1">
    <location>
        <begin position="23"/>
        <end position="182"/>
    </location>
</feature>
<dbReference type="RefSeq" id="WP_031129893.1">
    <property type="nucleotide sequence ID" value="NZ_CP017316.1"/>
</dbReference>
<proteinExistence type="predicted"/>
<keyword evidence="3" id="KW-1185">Reference proteome</keyword>
<dbReference type="EMBL" id="CP017316">
    <property type="protein sequence ID" value="AOT60399.1"/>
    <property type="molecule type" value="Genomic_DNA"/>
</dbReference>
<evidence type="ECO:0000256" key="1">
    <source>
        <dbReference type="SAM" id="SignalP"/>
    </source>
</evidence>
<dbReference type="PATRIC" id="fig|285473.5.peg.3420"/>
<sequence>MKPKGPLAAAALAVLVPLTLLAGPVSPAAAAPEDDPLVRADLLTAYGTTLKYHRLEKALEDGYVPFRDCVALAGEGAMGYHYVNPAYNNLTDPTKPAALMYEKGADGSMTLVGVEWFVEDADQDLATDDDRPSMFGQPFIGPSPGVVEGMKVHYDLHVWLHKPNPKGLFHEWNPDVTCPSQS</sequence>
<dbReference type="GeneID" id="91404805"/>
<dbReference type="STRING" id="285473.A4G23_03270"/>
<feature type="signal peptide" evidence="1">
    <location>
        <begin position="1"/>
        <end position="22"/>
    </location>
</feature>
<organism evidence="2 3">
    <name type="scientific">Streptomyces rubrolavendulae</name>
    <dbReference type="NCBI Taxonomy" id="285473"/>
    <lineage>
        <taxon>Bacteria</taxon>
        <taxon>Bacillati</taxon>
        <taxon>Actinomycetota</taxon>
        <taxon>Actinomycetes</taxon>
        <taxon>Kitasatosporales</taxon>
        <taxon>Streptomycetaceae</taxon>
        <taxon>Streptomyces</taxon>
    </lineage>
</organism>
<keyword evidence="1" id="KW-0732">Signal</keyword>
<evidence type="ECO:0000313" key="2">
    <source>
        <dbReference type="EMBL" id="AOT60399.1"/>
    </source>
</evidence>
<dbReference type="Proteomes" id="UP000095349">
    <property type="component" value="Chromosome"/>
</dbReference>
<dbReference type="OrthoDB" id="2449873at2"/>
<evidence type="ECO:0000313" key="3">
    <source>
        <dbReference type="Proteomes" id="UP000095349"/>
    </source>
</evidence>
<reference evidence="2 3" key="1">
    <citation type="submission" date="2016-09" db="EMBL/GenBank/DDBJ databases">
        <title>Streptomyces rubrolavendulae MJM4426 Genome sequencing and assembly.</title>
        <authorList>
            <person name="Kim J.-G."/>
        </authorList>
    </citation>
    <scope>NUCLEOTIDE SEQUENCE [LARGE SCALE GENOMIC DNA]</scope>
    <source>
        <strain evidence="2 3">MJM4426</strain>
    </source>
</reference>
<dbReference type="KEGG" id="srn:A4G23_03270"/>
<protein>
    <submittedName>
        <fullName evidence="2">Uncharacterized protein</fullName>
    </submittedName>
</protein>
<dbReference type="AlphaFoldDB" id="A0A1D8G4N1"/>
<name>A0A1D8G4N1_9ACTN</name>